<organism evidence="1 2">
    <name type="scientific">Rhodococcus globerulus</name>
    <dbReference type="NCBI Taxonomy" id="33008"/>
    <lineage>
        <taxon>Bacteria</taxon>
        <taxon>Bacillati</taxon>
        <taxon>Actinomycetota</taxon>
        <taxon>Actinomycetes</taxon>
        <taxon>Mycobacteriales</taxon>
        <taxon>Nocardiaceae</taxon>
        <taxon>Rhodococcus</taxon>
    </lineage>
</organism>
<evidence type="ECO:0000313" key="2">
    <source>
        <dbReference type="Proteomes" id="UP001185927"/>
    </source>
</evidence>
<proteinExistence type="predicted"/>
<evidence type="ECO:0000313" key="1">
    <source>
        <dbReference type="EMBL" id="MDV6266556.1"/>
    </source>
</evidence>
<accession>A0ABU4BQR0</accession>
<reference evidence="1 2" key="1">
    <citation type="submission" date="2023-10" db="EMBL/GenBank/DDBJ databases">
        <title>Development of a sustainable strategy for remediation of hydrocarbon-contaminated territories based on the waste exchange concept.</title>
        <authorList>
            <person name="Krivoruchko A."/>
        </authorList>
    </citation>
    <scope>NUCLEOTIDE SEQUENCE [LARGE SCALE GENOMIC DNA]</scope>
    <source>
        <strain evidence="1 2">IEGM 1203</strain>
    </source>
</reference>
<dbReference type="EMBL" id="JAWLKB010000003">
    <property type="protein sequence ID" value="MDV6266556.1"/>
    <property type="molecule type" value="Genomic_DNA"/>
</dbReference>
<name>A0ABU4BQR0_RHOGO</name>
<gene>
    <name evidence="1" type="ORF">R3Q16_08060</name>
</gene>
<comment type="caution">
    <text evidence="1">The sequence shown here is derived from an EMBL/GenBank/DDBJ whole genome shotgun (WGS) entry which is preliminary data.</text>
</comment>
<dbReference type="Proteomes" id="UP001185927">
    <property type="component" value="Unassembled WGS sequence"/>
</dbReference>
<sequence>MTTLPTDLHAGSTIPTLACIRVRAAADQLSTLRGMTCNIAYNHGFDVDGVADLELAIDEAASMLIALAAQGTDITCTFTAPENALRIAVSAISTAEQPAGKSSFSWFVLESLTDHAELDVVRQGAIAYIGTDDAPRRDATNAATVTVTLQKNLLQRPE</sequence>
<protein>
    <submittedName>
        <fullName evidence="1">Anti-sigma factor</fullName>
    </submittedName>
</protein>
<keyword evidence="2" id="KW-1185">Reference proteome</keyword>
<dbReference type="RefSeq" id="WP_317540992.1">
    <property type="nucleotide sequence ID" value="NZ_JAWLKB010000003.1"/>
</dbReference>